<evidence type="ECO:0000313" key="3">
    <source>
        <dbReference type="Proteomes" id="UP000054869"/>
    </source>
</evidence>
<keyword evidence="1" id="KW-1133">Transmembrane helix</keyword>
<dbReference type="STRING" id="45067.Llan_0870"/>
<dbReference type="EMBL" id="LNYI01000015">
    <property type="protein sequence ID" value="KTD23371.1"/>
    <property type="molecule type" value="Genomic_DNA"/>
</dbReference>
<dbReference type="InterPro" id="IPR029058">
    <property type="entry name" value="AB_hydrolase_fold"/>
</dbReference>
<feature type="transmembrane region" description="Helical" evidence="1">
    <location>
        <begin position="498"/>
        <end position="517"/>
    </location>
</feature>
<dbReference type="PATRIC" id="fig|45067.4.peg.903"/>
<dbReference type="OrthoDB" id="5645591at2"/>
<dbReference type="SUPFAM" id="SSF53474">
    <property type="entry name" value="alpha/beta-Hydrolases"/>
    <property type="match status" value="1"/>
</dbReference>
<dbReference type="eggNOG" id="ENOG5032B1S">
    <property type="taxonomic scope" value="Bacteria"/>
</dbReference>
<dbReference type="AlphaFoldDB" id="A0A0W0VT86"/>
<feature type="transmembrane region" description="Helical" evidence="1">
    <location>
        <begin position="360"/>
        <end position="382"/>
    </location>
</feature>
<feature type="transmembrane region" description="Helical" evidence="1">
    <location>
        <begin position="394"/>
        <end position="417"/>
    </location>
</feature>
<dbReference type="Gene3D" id="3.40.50.1820">
    <property type="entry name" value="alpha/beta hydrolase"/>
    <property type="match status" value="1"/>
</dbReference>
<evidence type="ECO:0008006" key="4">
    <source>
        <dbReference type="Google" id="ProtNLM"/>
    </source>
</evidence>
<evidence type="ECO:0000256" key="1">
    <source>
        <dbReference type="SAM" id="Phobius"/>
    </source>
</evidence>
<keyword evidence="1" id="KW-0812">Transmembrane</keyword>
<proteinExistence type="predicted"/>
<keyword evidence="1" id="KW-0472">Membrane</keyword>
<name>A0A0W0VT86_9GAMM</name>
<keyword evidence="3" id="KW-1185">Reference proteome</keyword>
<gene>
    <name evidence="2" type="ORF">Llan_0870</name>
</gene>
<reference evidence="2 3" key="1">
    <citation type="submission" date="2015-11" db="EMBL/GenBank/DDBJ databases">
        <title>Genomic analysis of 38 Legionella species identifies large and diverse effector repertoires.</title>
        <authorList>
            <person name="Burstein D."/>
            <person name="Amaro F."/>
            <person name="Zusman T."/>
            <person name="Lifshitz Z."/>
            <person name="Cohen O."/>
            <person name="Gilbert J.A."/>
            <person name="Pupko T."/>
            <person name="Shuman H.A."/>
            <person name="Segal G."/>
        </authorList>
    </citation>
    <scope>NUCLEOTIDE SEQUENCE [LARGE SCALE GENOMIC DNA]</scope>
    <source>
        <strain evidence="2 3">ATCC 49751</strain>
    </source>
</reference>
<feature type="transmembrane region" description="Helical" evidence="1">
    <location>
        <begin position="423"/>
        <end position="452"/>
    </location>
</feature>
<organism evidence="2 3">
    <name type="scientific">Legionella lansingensis</name>
    <dbReference type="NCBI Taxonomy" id="45067"/>
    <lineage>
        <taxon>Bacteria</taxon>
        <taxon>Pseudomonadati</taxon>
        <taxon>Pseudomonadota</taxon>
        <taxon>Gammaproteobacteria</taxon>
        <taxon>Legionellales</taxon>
        <taxon>Legionellaceae</taxon>
        <taxon>Legionella</taxon>
    </lineage>
</organism>
<dbReference type="Proteomes" id="UP000054869">
    <property type="component" value="Unassembled WGS sequence"/>
</dbReference>
<sequence length="666" mass="75689">MSAGEIYASGLDLNFFQTADLERVPTDSPDKATAIARNALRILMMGWHSDWQQMISPEVLKAVFLKRDRELMLGMREAFQQGFTHIHGQLLRAGLTESQKPQFRQAQLYISNCLTLLPFSDINPYESIAVPQWVEGQWQLIDYHVVPIELTPTHGFKKLFMRDEDRVFAYGLEPLNNDNAESHLLFMGTTYPAGQGFPTQVAADLKGFETVGTKLYRSGRKRIMDWLHQQRGKVHVCGTSLGGSLSLLLALDKDQDDKISRVDALNPAGLHDAWFKDTDDHWEHLKHKPAVFVQKQGNDPVSRFGVWKSDWNILHVKPPPDKKGPNPLLDHALNYAGFAQTEFITVDPLADNEEHRKRNFWFYTVGRVLVYYFAVVPFRYFSLPLLRYITSHKTQLAVTATVIFLPWLLLVVAPVIALPSLPFTLGFACFAVFGIPLGFLLDKTFWCLVNWYKGDKSSEFFKFLLWLTKPEGLGCVVGSMTVLSIVVTLSLITFGPVMLPFAIAMITALPLVLYITYKANETLNIVLGSEKISPPACHNPSLARSPLLDMYRNQQQKTFSLQELGDYYRAKRELLKGKKRFIPESDNGNTERFGKTKKELLESLGKDDPETEIVVKASKAKICHIQQTLNVLYAPLFFGPQREQKIKERLAENYDVYTRGKVHLLS</sequence>
<protein>
    <recommendedName>
        <fullName evidence="4">Lipase</fullName>
    </recommendedName>
</protein>
<dbReference type="RefSeq" id="WP_051546177.1">
    <property type="nucleotide sequence ID" value="NZ_CAAAJD010000013.1"/>
</dbReference>
<evidence type="ECO:0000313" key="2">
    <source>
        <dbReference type="EMBL" id="KTD23371.1"/>
    </source>
</evidence>
<feature type="transmembrane region" description="Helical" evidence="1">
    <location>
        <begin position="473"/>
        <end position="492"/>
    </location>
</feature>
<comment type="caution">
    <text evidence="2">The sequence shown here is derived from an EMBL/GenBank/DDBJ whole genome shotgun (WGS) entry which is preliminary data.</text>
</comment>
<accession>A0A0W0VT86</accession>